<gene>
    <name evidence="4" type="ORF">HGG76_26385</name>
</gene>
<evidence type="ECO:0000313" key="5">
    <source>
        <dbReference type="Proteomes" id="UP000558475"/>
    </source>
</evidence>
<evidence type="ECO:0000313" key="4">
    <source>
        <dbReference type="EMBL" id="NKW11166.1"/>
    </source>
</evidence>
<dbReference type="Proteomes" id="UP000558475">
    <property type="component" value="Unassembled WGS sequence"/>
</dbReference>
<feature type="non-terminal residue" evidence="4">
    <location>
        <position position="1"/>
    </location>
</feature>
<dbReference type="Pfam" id="PF03389">
    <property type="entry name" value="MobA_MobL"/>
    <property type="match status" value="1"/>
</dbReference>
<organism evidence="4 5">
    <name type="scientific">Brucella tritici</name>
    <dbReference type="NCBI Taxonomy" id="94626"/>
    <lineage>
        <taxon>Bacteria</taxon>
        <taxon>Pseudomonadati</taxon>
        <taxon>Pseudomonadota</taxon>
        <taxon>Alphaproteobacteria</taxon>
        <taxon>Hyphomicrobiales</taxon>
        <taxon>Brucellaceae</taxon>
        <taxon>Brucella/Ochrobactrum group</taxon>
        <taxon>Brucella</taxon>
    </lineage>
</organism>
<evidence type="ECO:0000256" key="2">
    <source>
        <dbReference type="ARBA" id="ARBA00022971"/>
    </source>
</evidence>
<sequence>PISRSSGRSAVASAAYRAGERLTNERDGLTHDFSRKQGVEHTERLCFPMA</sequence>
<accession>A0A7X6FSR6</accession>
<feature type="domain" description="MobA/MobL protein" evidence="3">
    <location>
        <begin position="8"/>
        <end position="45"/>
    </location>
</feature>
<dbReference type="Gene3D" id="3.30.930.30">
    <property type="match status" value="1"/>
</dbReference>
<evidence type="ECO:0000259" key="3">
    <source>
        <dbReference type="Pfam" id="PF03389"/>
    </source>
</evidence>
<evidence type="ECO:0000256" key="1">
    <source>
        <dbReference type="ARBA" id="ARBA00010873"/>
    </source>
</evidence>
<protein>
    <submittedName>
        <fullName evidence="4">MobA/MobL family protein</fullName>
    </submittedName>
</protein>
<dbReference type="InterPro" id="IPR005053">
    <property type="entry name" value="MobA_MobL"/>
</dbReference>
<comment type="caution">
    <text evidence="4">The sequence shown here is derived from an EMBL/GenBank/DDBJ whole genome shotgun (WGS) entry which is preliminary data.</text>
</comment>
<proteinExistence type="inferred from homology"/>
<dbReference type="EMBL" id="JAAXZB010000004">
    <property type="protein sequence ID" value="NKW11166.1"/>
    <property type="molecule type" value="Genomic_DNA"/>
</dbReference>
<keyword evidence="2" id="KW-0184">Conjugation</keyword>
<reference evidence="4 5" key="1">
    <citation type="submission" date="2020-04" db="EMBL/GenBank/DDBJ databases">
        <title>Whole genome sequencing of clinical and environmental type strains of Ochrobactrum.</title>
        <authorList>
            <person name="Dharne M."/>
        </authorList>
    </citation>
    <scope>NUCLEOTIDE SEQUENCE [LARGE SCALE GENOMIC DNA]</scope>
    <source>
        <strain evidence="4 5">DSM 13340</strain>
    </source>
</reference>
<name>A0A7X6FSR6_9HYPH</name>
<comment type="similarity">
    <text evidence="1">Belongs to the MobA/MobL family.</text>
</comment>
<dbReference type="AlphaFoldDB" id="A0A7X6FSR6"/>